<dbReference type="EnsemblMetazoa" id="GAUT049192-RA">
    <property type="protein sequence ID" value="GAUT049192-PA"/>
    <property type="gene ID" value="GAUT049192"/>
</dbReference>
<organism evidence="1 2">
    <name type="scientific">Glossina austeni</name>
    <name type="common">Savannah tsetse fly</name>
    <dbReference type="NCBI Taxonomy" id="7395"/>
    <lineage>
        <taxon>Eukaryota</taxon>
        <taxon>Metazoa</taxon>
        <taxon>Ecdysozoa</taxon>
        <taxon>Arthropoda</taxon>
        <taxon>Hexapoda</taxon>
        <taxon>Insecta</taxon>
        <taxon>Pterygota</taxon>
        <taxon>Neoptera</taxon>
        <taxon>Endopterygota</taxon>
        <taxon>Diptera</taxon>
        <taxon>Brachycera</taxon>
        <taxon>Muscomorpha</taxon>
        <taxon>Hippoboscoidea</taxon>
        <taxon>Glossinidae</taxon>
        <taxon>Glossina</taxon>
    </lineage>
</organism>
<dbReference type="AlphaFoldDB" id="A0A1A9VVP1"/>
<evidence type="ECO:0000313" key="1">
    <source>
        <dbReference type="EnsemblMetazoa" id="GAUT049192-PA"/>
    </source>
</evidence>
<proteinExistence type="predicted"/>
<reference evidence="1" key="1">
    <citation type="submission" date="2020-05" db="UniProtKB">
        <authorList>
            <consortium name="EnsemblMetazoa"/>
        </authorList>
    </citation>
    <scope>IDENTIFICATION</scope>
    <source>
        <strain evidence="1">TTRI</strain>
    </source>
</reference>
<name>A0A1A9VVP1_GLOAU</name>
<evidence type="ECO:0000313" key="2">
    <source>
        <dbReference type="Proteomes" id="UP000078200"/>
    </source>
</evidence>
<dbReference type="Proteomes" id="UP000078200">
    <property type="component" value="Unassembled WGS sequence"/>
</dbReference>
<dbReference type="VEuPathDB" id="VectorBase:GAUT049192"/>
<protein>
    <submittedName>
        <fullName evidence="1">Uncharacterized protein</fullName>
    </submittedName>
</protein>
<keyword evidence="2" id="KW-1185">Reference proteome</keyword>
<sequence>MFIQRAADHSAYPSDQTFPLRDCRVYLGRYQAEKDPKIFVALPMSRVCIKSLTYIKRNLNCFRHVRAVIYTLLNAHNGNEAAEEEAAESLLRQSLGSFYLLQRIREKIFEICKRMFACEDI</sequence>
<accession>A0A1A9VVP1</accession>